<sequence length="439" mass="50347">MSKYDQLIKDLGPRKFSLKGKLWVALLLAVTVAGIIAYVDQLIRGQVVTNMRDYVLWGLYISNFVFFVATSFVAALVVAALRLTKNEWRRPFVRMAQIVALACIIMAGITIIIDMARPDRMMNLFIHARLQSPITWDVIIIPTFIVVSLLLLYFPLIPDLAILRDHYSGTNKKLSKIYGFFAMKWRWSQQQINLQGKSIHLLVLMIIPLGLILESIDAYLFSTTYRVGWNSTNFGPYFISGAMVSGLGALITVVYIVRKNKQLENYITEYHFDKIGKLFNLTCLIYVYFNINEYLVPLFTAKKGESEHLETLLRGEFAIPFWIVTLVGLVFPAILLIFKRFRKPRPLYLIAIVVVLGAYWKRYLIVTPTLLHPYLPIQGVPENWHYYFPSVHEWLITGATLAMALLIITLLIRYVPVISIDRLAEEEAERLTSEKKAAA</sequence>
<feature type="transmembrane region" description="Helical" evidence="7">
    <location>
        <begin position="278"/>
        <end position="299"/>
    </location>
</feature>
<evidence type="ECO:0000256" key="7">
    <source>
        <dbReference type="SAM" id="Phobius"/>
    </source>
</evidence>
<feature type="transmembrane region" description="Helical" evidence="7">
    <location>
        <begin position="234"/>
        <end position="257"/>
    </location>
</feature>
<organism evidence="8 9">
    <name type="scientific">Robiginitalea aurantiaca</name>
    <dbReference type="NCBI Taxonomy" id="3056915"/>
    <lineage>
        <taxon>Bacteria</taxon>
        <taxon>Pseudomonadati</taxon>
        <taxon>Bacteroidota</taxon>
        <taxon>Flavobacteriia</taxon>
        <taxon>Flavobacteriales</taxon>
        <taxon>Flavobacteriaceae</taxon>
        <taxon>Robiginitalea</taxon>
    </lineage>
</organism>
<feature type="transmembrane region" description="Helical" evidence="7">
    <location>
        <begin position="199"/>
        <end position="222"/>
    </location>
</feature>
<evidence type="ECO:0000256" key="6">
    <source>
        <dbReference type="ARBA" id="ARBA00023136"/>
    </source>
</evidence>
<evidence type="ECO:0000313" key="8">
    <source>
        <dbReference type="EMBL" id="MDM9632091.1"/>
    </source>
</evidence>
<dbReference type="PANTHER" id="PTHR43044:SF2">
    <property type="entry name" value="POLYSULPHIDE REDUCTASE NRFD"/>
    <property type="match status" value="1"/>
</dbReference>
<feature type="transmembrane region" description="Helical" evidence="7">
    <location>
        <begin position="93"/>
        <end position="113"/>
    </location>
</feature>
<gene>
    <name evidence="8" type="primary">nrfD</name>
    <name evidence="8" type="ORF">QU605_11435</name>
</gene>
<comment type="caution">
    <text evidence="8">The sequence shown here is derived from an EMBL/GenBank/DDBJ whole genome shotgun (WGS) entry which is preliminary data.</text>
</comment>
<dbReference type="Proteomes" id="UP001174839">
    <property type="component" value="Unassembled WGS sequence"/>
</dbReference>
<evidence type="ECO:0000256" key="3">
    <source>
        <dbReference type="ARBA" id="ARBA00022475"/>
    </source>
</evidence>
<keyword evidence="3" id="KW-1003">Cell membrane</keyword>
<dbReference type="RefSeq" id="WP_289725449.1">
    <property type="nucleotide sequence ID" value="NZ_JAUDUY010000005.1"/>
</dbReference>
<feature type="transmembrane region" description="Helical" evidence="7">
    <location>
        <begin position="59"/>
        <end position="81"/>
    </location>
</feature>
<accession>A0ABT7WGP7</accession>
<feature type="transmembrane region" description="Helical" evidence="7">
    <location>
        <begin position="394"/>
        <end position="415"/>
    </location>
</feature>
<feature type="transmembrane region" description="Helical" evidence="7">
    <location>
        <begin position="133"/>
        <end position="154"/>
    </location>
</feature>
<comment type="similarity">
    <text evidence="2">Belongs to the NrfD family.</text>
</comment>
<evidence type="ECO:0000313" key="9">
    <source>
        <dbReference type="Proteomes" id="UP001174839"/>
    </source>
</evidence>
<dbReference type="Pfam" id="PF03916">
    <property type="entry name" value="NrfD"/>
    <property type="match status" value="1"/>
</dbReference>
<dbReference type="Gene3D" id="1.20.1630.10">
    <property type="entry name" value="Formate dehydrogenase/DMSO reductase domain"/>
    <property type="match status" value="1"/>
</dbReference>
<evidence type="ECO:0000256" key="2">
    <source>
        <dbReference type="ARBA" id="ARBA00008929"/>
    </source>
</evidence>
<evidence type="ECO:0000256" key="1">
    <source>
        <dbReference type="ARBA" id="ARBA00004651"/>
    </source>
</evidence>
<keyword evidence="5 7" id="KW-1133">Transmembrane helix</keyword>
<protein>
    <submittedName>
        <fullName evidence="8">Polysulfide reductase NrfD</fullName>
    </submittedName>
</protein>
<reference evidence="8" key="1">
    <citation type="submission" date="2023-06" db="EMBL/GenBank/DDBJ databases">
        <title>Robiginitalea aurantiacus sp. nov. and Algoriphagus sediminis sp. nov., isolated from coastal sediment.</title>
        <authorList>
            <person name="Zhou Z.Y."/>
            <person name="An J."/>
            <person name="Jia Y.W."/>
            <person name="Du Z.J."/>
        </authorList>
    </citation>
    <scope>NUCLEOTIDE SEQUENCE</scope>
    <source>
        <strain evidence="8">M39</strain>
    </source>
</reference>
<comment type="subcellular location">
    <subcellularLocation>
        <location evidence="1">Cell membrane</location>
        <topology evidence="1">Multi-pass membrane protein</topology>
    </subcellularLocation>
</comment>
<proteinExistence type="inferred from homology"/>
<evidence type="ECO:0000256" key="5">
    <source>
        <dbReference type="ARBA" id="ARBA00022989"/>
    </source>
</evidence>
<dbReference type="InterPro" id="IPR005614">
    <property type="entry name" value="NrfD-like"/>
</dbReference>
<keyword evidence="6 7" id="KW-0472">Membrane</keyword>
<dbReference type="PANTHER" id="PTHR43044">
    <property type="match status" value="1"/>
</dbReference>
<name>A0ABT7WGP7_9FLAO</name>
<keyword evidence="4 7" id="KW-0812">Transmembrane</keyword>
<evidence type="ECO:0000256" key="4">
    <source>
        <dbReference type="ARBA" id="ARBA00022692"/>
    </source>
</evidence>
<feature type="transmembrane region" description="Helical" evidence="7">
    <location>
        <begin position="21"/>
        <end position="39"/>
    </location>
</feature>
<feature type="transmembrane region" description="Helical" evidence="7">
    <location>
        <begin position="347"/>
        <end position="365"/>
    </location>
</feature>
<feature type="transmembrane region" description="Helical" evidence="7">
    <location>
        <begin position="319"/>
        <end position="338"/>
    </location>
</feature>
<keyword evidence="9" id="KW-1185">Reference proteome</keyword>
<dbReference type="EMBL" id="JAUDUY010000005">
    <property type="protein sequence ID" value="MDM9632091.1"/>
    <property type="molecule type" value="Genomic_DNA"/>
</dbReference>